<feature type="domain" description="Methyltransferase type 12" evidence="1">
    <location>
        <begin position="41"/>
        <end position="137"/>
    </location>
</feature>
<dbReference type="InterPro" id="IPR013217">
    <property type="entry name" value="Methyltransf_12"/>
</dbReference>
<dbReference type="CDD" id="cd02440">
    <property type="entry name" value="AdoMet_MTases"/>
    <property type="match status" value="1"/>
</dbReference>
<dbReference type="Proteomes" id="UP000540506">
    <property type="component" value="Unassembled WGS sequence"/>
</dbReference>
<dbReference type="Pfam" id="PF08242">
    <property type="entry name" value="Methyltransf_12"/>
    <property type="match status" value="1"/>
</dbReference>
<dbReference type="InterPro" id="IPR029063">
    <property type="entry name" value="SAM-dependent_MTases_sf"/>
</dbReference>
<evidence type="ECO:0000313" key="2">
    <source>
        <dbReference type="EMBL" id="MBB4925683.1"/>
    </source>
</evidence>
<keyword evidence="2" id="KW-0808">Transferase</keyword>
<comment type="caution">
    <text evidence="2">The sequence shown here is derived from an EMBL/GenBank/DDBJ whole genome shotgun (WGS) entry which is preliminary data.</text>
</comment>
<dbReference type="EMBL" id="JACHJV010000001">
    <property type="protein sequence ID" value="MBB4925683.1"/>
    <property type="molecule type" value="Genomic_DNA"/>
</dbReference>
<protein>
    <submittedName>
        <fullName evidence="2">SAM-dependent methyltransferase</fullName>
    </submittedName>
</protein>
<keyword evidence="3" id="KW-1185">Reference proteome</keyword>
<dbReference type="GO" id="GO:0008168">
    <property type="term" value="F:methyltransferase activity"/>
    <property type="evidence" value="ECO:0007669"/>
    <property type="project" value="UniProtKB-KW"/>
</dbReference>
<dbReference type="PANTHER" id="PTHR43464:SF3">
    <property type="entry name" value="SAM-DEPENDENT METHYLTRANSFERASE"/>
    <property type="match status" value="1"/>
</dbReference>
<gene>
    <name evidence="2" type="ORF">FHR34_004676</name>
</gene>
<accession>A0A7W7R596</accession>
<evidence type="ECO:0000259" key="1">
    <source>
        <dbReference type="Pfam" id="PF08242"/>
    </source>
</evidence>
<sequence length="250" mass="27115">MDRQELARLAHTHHPIAAPLADQSVAALLRRALRSGDERLLELGCGQGAWLLRALAAHPELTADGVDPDPAALTDARIIAEHLGVIRRLGLHHRPPAEFSAPHPYDLVLCLGTGEAFGGLLPTLTAARRHLAPGGTLLLGEGYWQRPPDQAALAGLGGAAADFDFDDLPTLLDRITADGWTPIHAHTSTRHELDDYEWSRTGALAEWALDHPAHPDAAQVQRLATEHRTSWLHGYRDAVGFVTLLLRQAN</sequence>
<dbReference type="SUPFAM" id="SSF53335">
    <property type="entry name" value="S-adenosyl-L-methionine-dependent methyltransferases"/>
    <property type="match status" value="1"/>
</dbReference>
<dbReference type="PANTHER" id="PTHR43464">
    <property type="entry name" value="METHYLTRANSFERASE"/>
    <property type="match status" value="1"/>
</dbReference>
<dbReference type="AlphaFoldDB" id="A0A7W7R596"/>
<keyword evidence="2" id="KW-0489">Methyltransferase</keyword>
<reference evidence="2 3" key="1">
    <citation type="submission" date="2020-08" db="EMBL/GenBank/DDBJ databases">
        <title>Sequencing the genomes of 1000 actinobacteria strains.</title>
        <authorList>
            <person name="Klenk H.-P."/>
        </authorList>
    </citation>
    <scope>NUCLEOTIDE SEQUENCE [LARGE SCALE GENOMIC DNA]</scope>
    <source>
        <strain evidence="2 3">DSM 41654</strain>
    </source>
</reference>
<dbReference type="RefSeq" id="WP_184938062.1">
    <property type="nucleotide sequence ID" value="NZ_JACHJV010000001.1"/>
</dbReference>
<dbReference type="GO" id="GO:0032259">
    <property type="term" value="P:methylation"/>
    <property type="evidence" value="ECO:0007669"/>
    <property type="project" value="UniProtKB-KW"/>
</dbReference>
<dbReference type="Gene3D" id="3.40.50.150">
    <property type="entry name" value="Vaccinia Virus protein VP39"/>
    <property type="match status" value="1"/>
</dbReference>
<organism evidence="2 3">
    <name type="scientific">Kitasatospora kifunensis</name>
    <name type="common">Streptomyces kifunensis</name>
    <dbReference type="NCBI Taxonomy" id="58351"/>
    <lineage>
        <taxon>Bacteria</taxon>
        <taxon>Bacillati</taxon>
        <taxon>Actinomycetota</taxon>
        <taxon>Actinomycetes</taxon>
        <taxon>Kitasatosporales</taxon>
        <taxon>Streptomycetaceae</taxon>
        <taxon>Kitasatospora</taxon>
    </lineage>
</organism>
<evidence type="ECO:0000313" key="3">
    <source>
        <dbReference type="Proteomes" id="UP000540506"/>
    </source>
</evidence>
<name>A0A7W7R596_KITKI</name>
<proteinExistence type="predicted"/>